<accession>A0A1G5DQ21</accession>
<dbReference type="Pfam" id="PF03466">
    <property type="entry name" value="LysR_substrate"/>
    <property type="match status" value="1"/>
</dbReference>
<evidence type="ECO:0000256" key="3">
    <source>
        <dbReference type="ARBA" id="ARBA00023125"/>
    </source>
</evidence>
<evidence type="ECO:0000256" key="2">
    <source>
        <dbReference type="ARBA" id="ARBA00023015"/>
    </source>
</evidence>
<evidence type="ECO:0000313" key="6">
    <source>
        <dbReference type="EMBL" id="SCY16852.1"/>
    </source>
</evidence>
<dbReference type="Pfam" id="PF00126">
    <property type="entry name" value="HTH_1"/>
    <property type="match status" value="1"/>
</dbReference>
<evidence type="ECO:0000259" key="5">
    <source>
        <dbReference type="PROSITE" id="PS50931"/>
    </source>
</evidence>
<dbReference type="Gene3D" id="1.10.10.10">
    <property type="entry name" value="Winged helix-like DNA-binding domain superfamily/Winged helix DNA-binding domain"/>
    <property type="match status" value="1"/>
</dbReference>
<reference evidence="6 7" key="1">
    <citation type="submission" date="2016-10" db="EMBL/GenBank/DDBJ databases">
        <authorList>
            <person name="Varghese N."/>
            <person name="Submissions S."/>
        </authorList>
    </citation>
    <scope>NUCLEOTIDE SEQUENCE [LARGE SCALE GENOMIC DNA]</scope>
    <source>
        <strain evidence="6 7">CGMCC 1.6853</strain>
    </source>
</reference>
<dbReference type="PANTHER" id="PTHR30419">
    <property type="entry name" value="HTH-TYPE TRANSCRIPTIONAL REGULATOR YBHD"/>
    <property type="match status" value="1"/>
</dbReference>
<dbReference type="InterPro" id="IPR005119">
    <property type="entry name" value="LysR_subst-bd"/>
</dbReference>
<dbReference type="InterPro" id="IPR036388">
    <property type="entry name" value="WH-like_DNA-bd_sf"/>
</dbReference>
<evidence type="ECO:0000313" key="7">
    <source>
        <dbReference type="Proteomes" id="UP000183031"/>
    </source>
</evidence>
<dbReference type="CDD" id="cd05466">
    <property type="entry name" value="PBP2_LTTR_substrate"/>
    <property type="match status" value="1"/>
</dbReference>
<keyword evidence="3" id="KW-0238">DNA-binding</keyword>
<gene>
    <name evidence="6" type="ORF">SAMN02927935_00927</name>
</gene>
<name>A0A1G5DQ21_9GAMM</name>
<dbReference type="RefSeq" id="WP_033631684.1">
    <property type="nucleotide sequence ID" value="NZ_CBCSIN010000006.1"/>
</dbReference>
<dbReference type="PANTHER" id="PTHR30419:SF7">
    <property type="entry name" value="HTH-TYPE TRANSCRIPTIONAL REGULATOR TDCA"/>
    <property type="match status" value="1"/>
</dbReference>
<sequence>MKTMPKLAHLTMFKDIVHCGSLHDAAKKLAVSQPTLSRVLKELEMSIGARLLERSNRGVRLTAVGELFYRRIDAATNQLLSAFDELRGMSAGGEKRLRVGMSVDPLLCYLPQVLEGFNRRYPHTRVTVVEDGPEGLLARLRNCELDLAVSSLNGAAGGADLAMQALKSERFSLYQGGDLTAAGQPPAEAKWVVPHSCSVGHAAIREIAERYTPHGQIVETDSFLATWCLVRQQGYIALLSDRVVAHYAPQLHLQKIPTQGIDISARFYVFTRHEPATPPLSAAFIHLLQTLQTG</sequence>
<protein>
    <submittedName>
        <fullName evidence="6">LysR family transcriptional regulator, tdc operon transcriptional activator</fullName>
    </submittedName>
</protein>
<dbReference type="SUPFAM" id="SSF53850">
    <property type="entry name" value="Periplasmic binding protein-like II"/>
    <property type="match status" value="1"/>
</dbReference>
<dbReference type="Proteomes" id="UP000183031">
    <property type="component" value="Unassembled WGS sequence"/>
</dbReference>
<comment type="similarity">
    <text evidence="1">Belongs to the LysR transcriptional regulatory family.</text>
</comment>
<keyword evidence="4" id="KW-0804">Transcription</keyword>
<evidence type="ECO:0000256" key="1">
    <source>
        <dbReference type="ARBA" id="ARBA00009437"/>
    </source>
</evidence>
<dbReference type="InterPro" id="IPR050950">
    <property type="entry name" value="HTH-type_LysR_regulators"/>
</dbReference>
<keyword evidence="2" id="KW-0805">Transcription regulation</keyword>
<dbReference type="InterPro" id="IPR000847">
    <property type="entry name" value="LysR_HTH_N"/>
</dbReference>
<keyword evidence="7" id="KW-1185">Reference proteome</keyword>
<dbReference type="InterPro" id="IPR036390">
    <property type="entry name" value="WH_DNA-bd_sf"/>
</dbReference>
<proteinExistence type="inferred from homology"/>
<dbReference type="SUPFAM" id="SSF46785">
    <property type="entry name" value="Winged helix' DNA-binding domain"/>
    <property type="match status" value="1"/>
</dbReference>
<dbReference type="PRINTS" id="PR00039">
    <property type="entry name" value="HTHLYSR"/>
</dbReference>
<feature type="domain" description="HTH lysR-type" evidence="5">
    <location>
        <begin position="5"/>
        <end position="62"/>
    </location>
</feature>
<evidence type="ECO:0000256" key="4">
    <source>
        <dbReference type="ARBA" id="ARBA00023163"/>
    </source>
</evidence>
<dbReference type="PROSITE" id="PS50931">
    <property type="entry name" value="HTH_LYSR"/>
    <property type="match status" value="1"/>
</dbReference>
<dbReference type="Gene3D" id="3.40.190.10">
    <property type="entry name" value="Periplasmic binding protein-like II"/>
    <property type="match status" value="2"/>
</dbReference>
<comment type="caution">
    <text evidence="6">The sequence shown here is derived from an EMBL/GenBank/DDBJ whole genome shotgun (WGS) entry which is preliminary data.</text>
</comment>
<organism evidence="6 7">
    <name type="scientific">Serratia nematodiphila</name>
    <dbReference type="NCBI Taxonomy" id="458197"/>
    <lineage>
        <taxon>Bacteria</taxon>
        <taxon>Pseudomonadati</taxon>
        <taxon>Pseudomonadota</taxon>
        <taxon>Gammaproteobacteria</taxon>
        <taxon>Enterobacterales</taxon>
        <taxon>Yersiniaceae</taxon>
        <taxon>Serratia</taxon>
    </lineage>
</organism>
<dbReference type="EMBL" id="FMUT01000003">
    <property type="protein sequence ID" value="SCY16852.1"/>
    <property type="molecule type" value="Genomic_DNA"/>
</dbReference>